<dbReference type="RefSeq" id="WP_353648432.1">
    <property type="nucleotide sequence ID" value="NZ_CP159218.1"/>
</dbReference>
<protein>
    <recommendedName>
        <fullName evidence="3">DUF3263 domain-containing protein</fullName>
    </recommendedName>
</protein>
<proteinExistence type="predicted"/>
<feature type="region of interest" description="Disordered" evidence="1">
    <location>
        <begin position="1"/>
        <end position="27"/>
    </location>
</feature>
<accession>A0AAU8DNL9</accession>
<evidence type="ECO:0008006" key="3">
    <source>
        <dbReference type="Google" id="ProtNLM"/>
    </source>
</evidence>
<feature type="region of interest" description="Disordered" evidence="1">
    <location>
        <begin position="79"/>
        <end position="100"/>
    </location>
</feature>
<dbReference type="AlphaFoldDB" id="A0AAU8DNL9"/>
<name>A0AAU8DNL9_9ACTN</name>
<reference evidence="2" key="1">
    <citation type="submission" date="2024-05" db="EMBL/GenBank/DDBJ databases">
        <authorList>
            <person name="Cai S.Y."/>
            <person name="Jin L.M."/>
            <person name="Li H.R."/>
        </authorList>
    </citation>
    <scope>NUCLEOTIDE SEQUENCE</scope>
    <source>
        <strain evidence="2">A5-74</strain>
    </source>
</reference>
<gene>
    <name evidence="2" type="ORF">ABLG96_16565</name>
</gene>
<sequence length="100" mass="10495">MPEHGPTGIHDDVAGPAPVGADRSDSDHRMFETVERLHAEFGPGPARLLILAVVDVCSDELDAAPAGQRPALLARLTRERALRAPDGPATSADHPSTGGW</sequence>
<organism evidence="2">
    <name type="scientific">Nakamurella sp. A5-74</name>
    <dbReference type="NCBI Taxonomy" id="3158264"/>
    <lineage>
        <taxon>Bacteria</taxon>
        <taxon>Bacillati</taxon>
        <taxon>Actinomycetota</taxon>
        <taxon>Actinomycetes</taxon>
        <taxon>Nakamurellales</taxon>
        <taxon>Nakamurellaceae</taxon>
        <taxon>Nakamurella</taxon>
    </lineage>
</organism>
<evidence type="ECO:0000256" key="1">
    <source>
        <dbReference type="SAM" id="MobiDB-lite"/>
    </source>
</evidence>
<evidence type="ECO:0000313" key="2">
    <source>
        <dbReference type="EMBL" id="XCG62817.1"/>
    </source>
</evidence>
<dbReference type="EMBL" id="CP159218">
    <property type="protein sequence ID" value="XCG62817.1"/>
    <property type="molecule type" value="Genomic_DNA"/>
</dbReference>
<feature type="compositionally biased region" description="Basic and acidic residues" evidence="1">
    <location>
        <begin position="1"/>
        <end position="13"/>
    </location>
</feature>